<dbReference type="PANTHER" id="PTHR11012:SF30">
    <property type="entry name" value="PROTEIN KINASE-LIKE DOMAIN-CONTAINING"/>
    <property type="match status" value="1"/>
</dbReference>
<feature type="domain" description="CHK kinase-like" evidence="1">
    <location>
        <begin position="114"/>
        <end position="258"/>
    </location>
</feature>
<dbReference type="InterPro" id="IPR011009">
    <property type="entry name" value="Kinase-like_dom_sf"/>
</dbReference>
<proteinExistence type="predicted"/>
<accession>A0A1B6D2P3</accession>
<organism evidence="2">
    <name type="scientific">Clastoptera arizonana</name>
    <name type="common">Arizona spittle bug</name>
    <dbReference type="NCBI Taxonomy" id="38151"/>
    <lineage>
        <taxon>Eukaryota</taxon>
        <taxon>Metazoa</taxon>
        <taxon>Ecdysozoa</taxon>
        <taxon>Arthropoda</taxon>
        <taxon>Hexapoda</taxon>
        <taxon>Insecta</taxon>
        <taxon>Pterygota</taxon>
        <taxon>Neoptera</taxon>
        <taxon>Paraneoptera</taxon>
        <taxon>Hemiptera</taxon>
        <taxon>Auchenorrhyncha</taxon>
        <taxon>Cercopoidea</taxon>
        <taxon>Clastopteridae</taxon>
        <taxon>Clastoptera</taxon>
    </lineage>
</organism>
<dbReference type="AlphaFoldDB" id="A0A1B6D2P3"/>
<name>A0A1B6D2P3_9HEMI</name>
<feature type="non-terminal residue" evidence="2">
    <location>
        <position position="259"/>
    </location>
</feature>
<dbReference type="InterPro" id="IPR004119">
    <property type="entry name" value="EcKL"/>
</dbReference>
<dbReference type="InterPro" id="IPR015897">
    <property type="entry name" value="CHK_kinase-like"/>
</dbReference>
<dbReference type="PANTHER" id="PTHR11012">
    <property type="entry name" value="PROTEIN KINASE-LIKE DOMAIN-CONTAINING"/>
    <property type="match status" value="1"/>
</dbReference>
<dbReference type="SUPFAM" id="SSF56112">
    <property type="entry name" value="Protein kinase-like (PK-like)"/>
    <property type="match status" value="1"/>
</dbReference>
<dbReference type="Pfam" id="PF02958">
    <property type="entry name" value="EcKL"/>
    <property type="match status" value="1"/>
</dbReference>
<protein>
    <recommendedName>
        <fullName evidence="1">CHK kinase-like domain-containing protein</fullName>
    </recommendedName>
</protein>
<sequence length="259" mass="29478">MEKIRTIIENALRIDEEDAELVVTDVVRSEDCDLGDNFMSESYTVTVQGTTGSGVHFKTRLFIKQLSKNSDRLATTHMGDAFHNEAFVYHKLHPLMPNIASVTPKCFHASEDLIVMSDLKTSGYKMLDKKKGMDFDHAQLVMKAIGKYHAGTYNIKMTFQEKDFNSLVSEKFDFILNSNFIIYCEASIRNGIVNLKHADDVTLERAIRKLEQVLEQGDTYKLLAEYFSSPQLSLIAHGDLWLNNTLFSYDSDGKVREVK</sequence>
<dbReference type="SMART" id="SM00587">
    <property type="entry name" value="CHK"/>
    <property type="match status" value="1"/>
</dbReference>
<evidence type="ECO:0000313" key="2">
    <source>
        <dbReference type="EMBL" id="JAS19979.1"/>
    </source>
</evidence>
<evidence type="ECO:0000259" key="1">
    <source>
        <dbReference type="SMART" id="SM00587"/>
    </source>
</evidence>
<gene>
    <name evidence="2" type="ORF">g.10318</name>
</gene>
<dbReference type="EMBL" id="GEDC01017319">
    <property type="protein sequence ID" value="JAS19979.1"/>
    <property type="molecule type" value="Transcribed_RNA"/>
</dbReference>
<reference evidence="2" key="1">
    <citation type="submission" date="2015-12" db="EMBL/GenBank/DDBJ databases">
        <title>De novo transcriptome assembly of four potential Pierce s Disease insect vectors from Arizona vineyards.</title>
        <authorList>
            <person name="Tassone E.E."/>
        </authorList>
    </citation>
    <scope>NUCLEOTIDE SEQUENCE</scope>
</reference>